<keyword evidence="4 6" id="KW-1133">Transmembrane helix</keyword>
<evidence type="ECO:0000256" key="5">
    <source>
        <dbReference type="ARBA" id="ARBA00023136"/>
    </source>
</evidence>
<feature type="transmembrane region" description="Helical" evidence="6">
    <location>
        <begin position="99"/>
        <end position="118"/>
    </location>
</feature>
<comment type="subcellular location">
    <subcellularLocation>
        <location evidence="1">Cell membrane</location>
        <topology evidence="1">Multi-pass membrane protein</topology>
    </subcellularLocation>
</comment>
<dbReference type="AlphaFoldDB" id="A0A367EZR0"/>
<keyword evidence="8" id="KW-1185">Reference proteome</keyword>
<feature type="transmembrane region" description="Helical" evidence="6">
    <location>
        <begin position="32"/>
        <end position="49"/>
    </location>
</feature>
<accession>A0A367EZR0</accession>
<keyword evidence="2" id="KW-1003">Cell membrane</keyword>
<comment type="caution">
    <text evidence="7">The sequence shown here is derived from an EMBL/GenBank/DDBJ whole genome shotgun (WGS) entry which is preliminary data.</text>
</comment>
<evidence type="ECO:0008006" key="9">
    <source>
        <dbReference type="Google" id="ProtNLM"/>
    </source>
</evidence>
<evidence type="ECO:0000256" key="3">
    <source>
        <dbReference type="ARBA" id="ARBA00022692"/>
    </source>
</evidence>
<protein>
    <recommendedName>
        <fullName evidence="9">Multisubunit sodium/proton antiporter MrpF subunit</fullName>
    </recommendedName>
</protein>
<dbReference type="GO" id="GO:0015075">
    <property type="term" value="F:monoatomic ion transmembrane transporter activity"/>
    <property type="evidence" value="ECO:0007669"/>
    <property type="project" value="InterPro"/>
</dbReference>
<organism evidence="7 8">
    <name type="scientific">Streptomyces diacarni</name>
    <dbReference type="NCBI Taxonomy" id="2800381"/>
    <lineage>
        <taxon>Bacteria</taxon>
        <taxon>Bacillati</taxon>
        <taxon>Actinomycetota</taxon>
        <taxon>Actinomycetes</taxon>
        <taxon>Kitasatosporales</taxon>
        <taxon>Streptomycetaceae</taxon>
        <taxon>Streptomyces</taxon>
    </lineage>
</organism>
<evidence type="ECO:0000256" key="4">
    <source>
        <dbReference type="ARBA" id="ARBA00022989"/>
    </source>
</evidence>
<keyword evidence="3 6" id="KW-0812">Transmembrane</keyword>
<dbReference type="GO" id="GO:0005886">
    <property type="term" value="C:plasma membrane"/>
    <property type="evidence" value="ECO:0007669"/>
    <property type="project" value="UniProtKB-SubCell"/>
</dbReference>
<evidence type="ECO:0000313" key="7">
    <source>
        <dbReference type="EMBL" id="RCG23055.1"/>
    </source>
</evidence>
<feature type="transmembrane region" description="Helical" evidence="6">
    <location>
        <begin position="125"/>
        <end position="143"/>
    </location>
</feature>
<dbReference type="Pfam" id="PF04066">
    <property type="entry name" value="MrpF_PhaF"/>
    <property type="match status" value="1"/>
</dbReference>
<proteinExistence type="predicted"/>
<reference evidence="7 8" key="1">
    <citation type="submission" date="2018-06" db="EMBL/GenBank/DDBJ databases">
        <title>Streptomyces reniochalinae sp. nov. and Streptomyces diacarnus sp. nov. from marine sponges.</title>
        <authorList>
            <person name="Li L."/>
        </authorList>
    </citation>
    <scope>NUCLEOTIDE SEQUENCE [LARGE SCALE GENOMIC DNA]</scope>
    <source>
        <strain evidence="7 8">LHW51701</strain>
    </source>
</reference>
<dbReference type="Proteomes" id="UP000252914">
    <property type="component" value="Unassembled WGS sequence"/>
</dbReference>
<evidence type="ECO:0000256" key="6">
    <source>
        <dbReference type="SAM" id="Phobius"/>
    </source>
</evidence>
<evidence type="ECO:0000256" key="1">
    <source>
        <dbReference type="ARBA" id="ARBA00004651"/>
    </source>
</evidence>
<gene>
    <name evidence="7" type="ORF">DTL70_15325</name>
</gene>
<evidence type="ECO:0000256" key="2">
    <source>
        <dbReference type="ARBA" id="ARBA00022475"/>
    </source>
</evidence>
<dbReference type="RefSeq" id="WP_114022467.1">
    <property type="nucleotide sequence ID" value="NZ_JBEYTF010000077.1"/>
</dbReference>
<name>A0A367EZR0_9ACTN</name>
<keyword evidence="5 6" id="KW-0472">Membrane</keyword>
<dbReference type="InterPro" id="IPR007208">
    <property type="entry name" value="MrpF/PhaF-like"/>
</dbReference>
<dbReference type="EMBL" id="QOIN01000043">
    <property type="protein sequence ID" value="RCG23055.1"/>
    <property type="molecule type" value="Genomic_DNA"/>
</dbReference>
<sequence length="155" mass="15958">MNGWLAAACALLLVGFLPALLGICTGPVRRRVLAQNLATVLAALVMLLLSQGYARPSYTDMALVLAVLGPVGTLVYERLLGEELRASRPRPLVTRTMTVLGVAPVPAVVLPVCVAATPGRTTLKLLFIGCLLVAGSALCTRALTTPPGGGGSDGR</sequence>
<evidence type="ECO:0000313" key="8">
    <source>
        <dbReference type="Proteomes" id="UP000252914"/>
    </source>
</evidence>